<dbReference type="SUPFAM" id="SSF141673">
    <property type="entry name" value="MOSC N-terminal domain-like"/>
    <property type="match status" value="1"/>
</dbReference>
<dbReference type="PANTHER" id="PTHR14237">
    <property type="entry name" value="MOLYBDOPTERIN COFACTOR SULFURASE MOSC"/>
    <property type="match status" value="1"/>
</dbReference>
<name>A1SR74_PSYIN</name>
<dbReference type="PROSITE" id="PS51085">
    <property type="entry name" value="2FE2S_FER_2"/>
    <property type="match status" value="1"/>
</dbReference>
<dbReference type="InterPro" id="IPR012675">
    <property type="entry name" value="Beta-grasp_dom_sf"/>
</dbReference>
<dbReference type="KEGG" id="pin:Ping_0115"/>
<protein>
    <submittedName>
        <fullName evidence="5">MOSC domain containing protein</fullName>
    </submittedName>
</protein>
<dbReference type="GO" id="GO:0003824">
    <property type="term" value="F:catalytic activity"/>
    <property type="evidence" value="ECO:0007669"/>
    <property type="project" value="InterPro"/>
</dbReference>
<dbReference type="GO" id="GO:0030170">
    <property type="term" value="F:pyridoxal phosphate binding"/>
    <property type="evidence" value="ECO:0007669"/>
    <property type="project" value="InterPro"/>
</dbReference>
<sequence>MQTLTDIYIYPIKSVKAINQPAAKVEKAGLKFDRRYMLIDQQGQFITGRSYPQLTQIEVQFSKKTLIVNAPNMPSLTINPAHFGQQTKNAQLWSDNVNALHCHEDYDQWFSAFLQKKCQLVFFAEETQRLVKNTNAPVSFADGYPLLLINQTSVEQLNARLTTPVTALHFRPNIVVKGDFPFVEDSWSRIKIGEVEFEVSKPCSRCIFINVDPKTGIADQSEPLLTLSKFRYSHGNIDFGQNLIPLNEGLIRAGDEVQVIIAQGARFYSAQDDQQENNKETLAIHYQGSNVTTQGDNQQLLLDQAEQAGIDIPYSCRGGQCGSCKVKLIEGEVQVLNDEGLSEEEIEQGYILACSCIPTSDISINH</sequence>
<evidence type="ECO:0000259" key="4">
    <source>
        <dbReference type="PROSITE" id="PS51340"/>
    </source>
</evidence>
<evidence type="ECO:0000259" key="2">
    <source>
        <dbReference type="PROSITE" id="PS51085"/>
    </source>
</evidence>
<dbReference type="InterPro" id="IPR001041">
    <property type="entry name" value="2Fe-2S_ferredoxin-type"/>
</dbReference>
<dbReference type="RefSeq" id="WP_011768548.1">
    <property type="nucleotide sequence ID" value="NC_008709.1"/>
</dbReference>
<dbReference type="PROSITE" id="PS51156">
    <property type="entry name" value="ELM2"/>
    <property type="match status" value="1"/>
</dbReference>
<dbReference type="STRING" id="357804.Ping_0115"/>
<evidence type="ECO:0000313" key="6">
    <source>
        <dbReference type="Proteomes" id="UP000000639"/>
    </source>
</evidence>
<accession>A1SR74</accession>
<dbReference type="HOGENOM" id="CLU_028286_0_2_6"/>
<keyword evidence="6" id="KW-1185">Reference proteome</keyword>
<gene>
    <name evidence="5" type="ordered locus">Ping_0115</name>
</gene>
<dbReference type="EMBL" id="CP000510">
    <property type="protein sequence ID" value="ABM01989.1"/>
    <property type="molecule type" value="Genomic_DNA"/>
</dbReference>
<dbReference type="GO" id="GO:0051537">
    <property type="term" value="F:2 iron, 2 sulfur cluster binding"/>
    <property type="evidence" value="ECO:0007669"/>
    <property type="project" value="InterPro"/>
</dbReference>
<dbReference type="PROSITE" id="PS51340">
    <property type="entry name" value="MOSC"/>
    <property type="match status" value="1"/>
</dbReference>
<dbReference type="PANTHER" id="PTHR14237:SF19">
    <property type="entry name" value="MITOCHONDRIAL AMIDOXIME REDUCING COMPONENT 1"/>
    <property type="match status" value="1"/>
</dbReference>
<dbReference type="CDD" id="cd00207">
    <property type="entry name" value="fer2"/>
    <property type="match status" value="1"/>
</dbReference>
<dbReference type="SUPFAM" id="SSF54292">
    <property type="entry name" value="2Fe-2S ferredoxin-like"/>
    <property type="match status" value="1"/>
</dbReference>
<dbReference type="Pfam" id="PF00111">
    <property type="entry name" value="Fer2"/>
    <property type="match status" value="1"/>
</dbReference>
<organism evidence="5 6">
    <name type="scientific">Psychromonas ingrahamii (strain DSM 17664 / CCUG 51855 / 37)</name>
    <dbReference type="NCBI Taxonomy" id="357804"/>
    <lineage>
        <taxon>Bacteria</taxon>
        <taxon>Pseudomonadati</taxon>
        <taxon>Pseudomonadota</taxon>
        <taxon>Gammaproteobacteria</taxon>
        <taxon>Alteromonadales</taxon>
        <taxon>Psychromonadaceae</taxon>
        <taxon>Psychromonas</taxon>
    </lineage>
</organism>
<dbReference type="Pfam" id="PF03476">
    <property type="entry name" value="MOSC_N"/>
    <property type="match status" value="1"/>
</dbReference>
<dbReference type="PROSITE" id="PS00197">
    <property type="entry name" value="2FE2S_FER_1"/>
    <property type="match status" value="1"/>
</dbReference>
<proteinExistence type="predicted"/>
<dbReference type="InterPro" id="IPR011037">
    <property type="entry name" value="Pyrv_Knase-like_insert_dom_sf"/>
</dbReference>
<dbReference type="eggNOG" id="COG0633">
    <property type="taxonomic scope" value="Bacteria"/>
</dbReference>
<dbReference type="InterPro" id="IPR006058">
    <property type="entry name" value="2Fe2S_fd_BS"/>
</dbReference>
<feature type="domain" description="ELM2" evidence="3">
    <location>
        <begin position="249"/>
        <end position="366"/>
    </location>
</feature>
<dbReference type="SUPFAM" id="SSF50800">
    <property type="entry name" value="PK beta-barrel domain-like"/>
    <property type="match status" value="1"/>
</dbReference>
<feature type="domain" description="2Fe-2S ferredoxin-type" evidence="2">
    <location>
        <begin position="280"/>
        <end position="366"/>
    </location>
</feature>
<dbReference type="Pfam" id="PF03473">
    <property type="entry name" value="MOSC"/>
    <property type="match status" value="1"/>
</dbReference>
<dbReference type="InterPro" id="IPR005302">
    <property type="entry name" value="MoCF_Sase_C"/>
</dbReference>
<evidence type="ECO:0000256" key="1">
    <source>
        <dbReference type="ARBA" id="ARBA00023075"/>
    </source>
</evidence>
<evidence type="ECO:0000313" key="5">
    <source>
        <dbReference type="EMBL" id="ABM01989.1"/>
    </source>
</evidence>
<evidence type="ECO:0000259" key="3">
    <source>
        <dbReference type="PROSITE" id="PS51156"/>
    </source>
</evidence>
<dbReference type="InterPro" id="IPR005303">
    <property type="entry name" value="MOCOS_middle"/>
</dbReference>
<dbReference type="GO" id="GO:0030151">
    <property type="term" value="F:molybdenum ion binding"/>
    <property type="evidence" value="ECO:0007669"/>
    <property type="project" value="InterPro"/>
</dbReference>
<dbReference type="InterPro" id="IPR036010">
    <property type="entry name" value="2Fe-2S_ferredoxin-like_sf"/>
</dbReference>
<dbReference type="eggNOG" id="COG3217">
    <property type="taxonomic scope" value="Bacteria"/>
</dbReference>
<dbReference type="Gene3D" id="3.10.20.30">
    <property type="match status" value="1"/>
</dbReference>
<feature type="domain" description="MOSC" evidence="4">
    <location>
        <begin position="118"/>
        <end position="260"/>
    </location>
</feature>
<dbReference type="OrthoDB" id="581532at2"/>
<keyword evidence="1" id="KW-0830">Ubiquinone</keyword>
<dbReference type="AlphaFoldDB" id="A1SR74"/>
<dbReference type="InterPro" id="IPR000949">
    <property type="entry name" value="ELM2_dom"/>
</dbReference>
<reference evidence="5 6" key="1">
    <citation type="submission" date="2007-01" db="EMBL/GenBank/DDBJ databases">
        <title>Complete sequence of Psychromonas ingrahamii 37.</title>
        <authorList>
            <consortium name="US DOE Joint Genome Institute"/>
            <person name="Copeland A."/>
            <person name="Lucas S."/>
            <person name="Lapidus A."/>
            <person name="Barry K."/>
            <person name="Detter J.C."/>
            <person name="Glavina del Rio T."/>
            <person name="Hammon N."/>
            <person name="Israni S."/>
            <person name="Dalin E."/>
            <person name="Tice H."/>
            <person name="Pitluck S."/>
            <person name="Thompson L.S."/>
            <person name="Brettin T."/>
            <person name="Bruce D."/>
            <person name="Han C."/>
            <person name="Tapia R."/>
            <person name="Schmutz J."/>
            <person name="Larimer F."/>
            <person name="Land M."/>
            <person name="Hauser L."/>
            <person name="Kyrpides N."/>
            <person name="Ivanova N."/>
            <person name="Staley J."/>
            <person name="Richardson P."/>
        </authorList>
    </citation>
    <scope>NUCLEOTIDE SEQUENCE [LARGE SCALE GENOMIC DNA]</scope>
    <source>
        <strain evidence="5 6">37</strain>
    </source>
</reference>
<dbReference type="Proteomes" id="UP000000639">
    <property type="component" value="Chromosome"/>
</dbReference>